<dbReference type="Proteomes" id="UP001221757">
    <property type="component" value="Unassembled WGS sequence"/>
</dbReference>
<proteinExistence type="predicted"/>
<evidence type="ECO:0000313" key="4">
    <source>
        <dbReference type="EMBL" id="KAJ7679686.1"/>
    </source>
</evidence>
<feature type="signal peptide" evidence="3">
    <location>
        <begin position="1"/>
        <end position="24"/>
    </location>
</feature>
<name>A0AAD7D505_MYCRO</name>
<dbReference type="EMBL" id="JARKIE010000129">
    <property type="protein sequence ID" value="KAJ7679686.1"/>
    <property type="molecule type" value="Genomic_DNA"/>
</dbReference>
<organism evidence="4 5">
    <name type="scientific">Mycena rosella</name>
    <name type="common">Pink bonnet</name>
    <name type="synonym">Agaricus rosellus</name>
    <dbReference type="NCBI Taxonomy" id="1033263"/>
    <lineage>
        <taxon>Eukaryota</taxon>
        <taxon>Fungi</taxon>
        <taxon>Dikarya</taxon>
        <taxon>Basidiomycota</taxon>
        <taxon>Agaricomycotina</taxon>
        <taxon>Agaricomycetes</taxon>
        <taxon>Agaricomycetidae</taxon>
        <taxon>Agaricales</taxon>
        <taxon>Marasmiineae</taxon>
        <taxon>Mycenaceae</taxon>
        <taxon>Mycena</taxon>
    </lineage>
</organism>
<keyword evidence="2" id="KW-0472">Membrane</keyword>
<evidence type="ECO:0000256" key="1">
    <source>
        <dbReference type="SAM" id="MobiDB-lite"/>
    </source>
</evidence>
<feature type="transmembrane region" description="Helical" evidence="2">
    <location>
        <begin position="48"/>
        <end position="68"/>
    </location>
</feature>
<evidence type="ECO:0008006" key="6">
    <source>
        <dbReference type="Google" id="ProtNLM"/>
    </source>
</evidence>
<keyword evidence="5" id="KW-1185">Reference proteome</keyword>
<feature type="region of interest" description="Disordered" evidence="1">
    <location>
        <begin position="98"/>
        <end position="119"/>
    </location>
</feature>
<keyword evidence="3" id="KW-0732">Signal</keyword>
<evidence type="ECO:0000256" key="3">
    <source>
        <dbReference type="SAM" id="SignalP"/>
    </source>
</evidence>
<reference evidence="4" key="1">
    <citation type="submission" date="2023-03" db="EMBL/GenBank/DDBJ databases">
        <title>Massive genome expansion in bonnet fungi (Mycena s.s.) driven by repeated elements and novel gene families across ecological guilds.</title>
        <authorList>
            <consortium name="Lawrence Berkeley National Laboratory"/>
            <person name="Harder C.B."/>
            <person name="Miyauchi S."/>
            <person name="Viragh M."/>
            <person name="Kuo A."/>
            <person name="Thoen E."/>
            <person name="Andreopoulos B."/>
            <person name="Lu D."/>
            <person name="Skrede I."/>
            <person name="Drula E."/>
            <person name="Henrissat B."/>
            <person name="Morin E."/>
            <person name="Kohler A."/>
            <person name="Barry K."/>
            <person name="LaButti K."/>
            <person name="Morin E."/>
            <person name="Salamov A."/>
            <person name="Lipzen A."/>
            <person name="Mereny Z."/>
            <person name="Hegedus B."/>
            <person name="Baldrian P."/>
            <person name="Stursova M."/>
            <person name="Weitz H."/>
            <person name="Taylor A."/>
            <person name="Grigoriev I.V."/>
            <person name="Nagy L.G."/>
            <person name="Martin F."/>
            <person name="Kauserud H."/>
        </authorList>
    </citation>
    <scope>NUCLEOTIDE SEQUENCE</scope>
    <source>
        <strain evidence="4">CBHHK067</strain>
    </source>
</reference>
<feature type="chain" id="PRO_5041930195" description="Transmembrane protein" evidence="3">
    <location>
        <begin position="25"/>
        <end position="119"/>
    </location>
</feature>
<accession>A0AAD7D505</accession>
<protein>
    <recommendedName>
        <fullName evidence="6">Transmembrane protein</fullName>
    </recommendedName>
</protein>
<evidence type="ECO:0000256" key="2">
    <source>
        <dbReference type="SAM" id="Phobius"/>
    </source>
</evidence>
<dbReference type="AlphaFoldDB" id="A0AAD7D505"/>
<gene>
    <name evidence="4" type="ORF">B0H17DRAFT_1077732</name>
</gene>
<comment type="caution">
    <text evidence="4">The sequence shown here is derived from an EMBL/GenBank/DDBJ whole genome shotgun (WGS) entry which is preliminary data.</text>
</comment>
<evidence type="ECO:0000313" key="5">
    <source>
        <dbReference type="Proteomes" id="UP001221757"/>
    </source>
</evidence>
<sequence>MIVQNQMPLTPFAVLFCLVFLATAQPLRPIHTLTKRATPSLGTGATVAILLVVFATVVMTLVCCCAMINRQPAAPEPTPLELANDVGMLRARIEELEAERAGGTPADRALAAPPPTYTM</sequence>
<keyword evidence="2" id="KW-0812">Transmembrane</keyword>
<keyword evidence="2" id="KW-1133">Transmembrane helix</keyword>